<sequence>MQFHCHGFPGDTISTFCSRTGTCMQLISSASPRQKTYWSWACLHGSQEEQVL</sequence>
<reference evidence="1" key="2">
    <citation type="journal article" date="2015" name="Data Brief">
        <title>Shoot transcriptome of the giant reed, Arundo donax.</title>
        <authorList>
            <person name="Barrero R.A."/>
            <person name="Guerrero F.D."/>
            <person name="Moolhuijzen P."/>
            <person name="Goolsby J.A."/>
            <person name="Tidwell J."/>
            <person name="Bellgard S.E."/>
            <person name="Bellgard M.I."/>
        </authorList>
    </citation>
    <scope>NUCLEOTIDE SEQUENCE</scope>
    <source>
        <tissue evidence="1">Shoot tissue taken approximately 20 cm above the soil surface</tissue>
    </source>
</reference>
<dbReference type="EMBL" id="GBRH01248022">
    <property type="protein sequence ID" value="JAD49873.1"/>
    <property type="molecule type" value="Transcribed_RNA"/>
</dbReference>
<proteinExistence type="predicted"/>
<dbReference type="AlphaFoldDB" id="A0A0A9AJ10"/>
<reference evidence="1" key="1">
    <citation type="submission" date="2014-09" db="EMBL/GenBank/DDBJ databases">
        <authorList>
            <person name="Magalhaes I.L.F."/>
            <person name="Oliveira U."/>
            <person name="Santos F.R."/>
            <person name="Vidigal T.H.D.A."/>
            <person name="Brescovit A.D."/>
            <person name="Santos A.J."/>
        </authorList>
    </citation>
    <scope>NUCLEOTIDE SEQUENCE</scope>
    <source>
        <tissue evidence="1">Shoot tissue taken approximately 20 cm above the soil surface</tissue>
    </source>
</reference>
<evidence type="ECO:0000313" key="1">
    <source>
        <dbReference type="EMBL" id="JAD49873.1"/>
    </source>
</evidence>
<name>A0A0A9AJ10_ARUDO</name>
<accession>A0A0A9AJ10</accession>
<organism evidence="1">
    <name type="scientific">Arundo donax</name>
    <name type="common">Giant reed</name>
    <name type="synonym">Donax arundinaceus</name>
    <dbReference type="NCBI Taxonomy" id="35708"/>
    <lineage>
        <taxon>Eukaryota</taxon>
        <taxon>Viridiplantae</taxon>
        <taxon>Streptophyta</taxon>
        <taxon>Embryophyta</taxon>
        <taxon>Tracheophyta</taxon>
        <taxon>Spermatophyta</taxon>
        <taxon>Magnoliopsida</taxon>
        <taxon>Liliopsida</taxon>
        <taxon>Poales</taxon>
        <taxon>Poaceae</taxon>
        <taxon>PACMAD clade</taxon>
        <taxon>Arundinoideae</taxon>
        <taxon>Arundineae</taxon>
        <taxon>Arundo</taxon>
    </lineage>
</organism>
<protein>
    <submittedName>
        <fullName evidence="1">Uncharacterized protein</fullName>
    </submittedName>
</protein>